<protein>
    <submittedName>
        <fullName evidence="3">Amino acid dehydrogenase</fullName>
    </submittedName>
</protein>
<reference evidence="3 4" key="1">
    <citation type="journal article" date="2016" name="Int. J. Syst. Evol. Microbiol.">
        <title>Ensifer glycinis sp. nov., an novel rhizobial species associated with Glycine spp.</title>
        <authorList>
            <person name="Yan H."/>
            <person name="Yan J."/>
            <person name="Sui X.H."/>
            <person name="Wang E.T."/>
            <person name="Chen W.X."/>
            <person name="Zhang X.X."/>
            <person name="Chen W.F."/>
        </authorList>
    </citation>
    <scope>NUCLEOTIDE SEQUENCE [LARGE SCALE GENOMIC DNA]</scope>
    <source>
        <strain evidence="3 4">CCBAU 23380</strain>
    </source>
</reference>
<evidence type="ECO:0000256" key="1">
    <source>
        <dbReference type="ARBA" id="ARBA00023002"/>
    </source>
</evidence>
<organism evidence="3 4">
    <name type="scientific">Sinorhizobium glycinis</name>
    <dbReference type="NCBI Taxonomy" id="1472378"/>
    <lineage>
        <taxon>Bacteria</taxon>
        <taxon>Pseudomonadati</taxon>
        <taxon>Pseudomonadota</taxon>
        <taxon>Alphaproteobacteria</taxon>
        <taxon>Hyphomicrobiales</taxon>
        <taxon>Rhizobiaceae</taxon>
        <taxon>Sinorhizobium/Ensifer group</taxon>
        <taxon>Sinorhizobium</taxon>
    </lineage>
</organism>
<dbReference type="InterPro" id="IPR036188">
    <property type="entry name" value="FAD/NAD-bd_sf"/>
</dbReference>
<dbReference type="Gene3D" id="3.30.9.10">
    <property type="entry name" value="D-Amino Acid Oxidase, subunit A, domain 2"/>
    <property type="match status" value="1"/>
</dbReference>
<dbReference type="PANTHER" id="PTHR13847">
    <property type="entry name" value="SARCOSINE DEHYDROGENASE-RELATED"/>
    <property type="match status" value="1"/>
</dbReference>
<keyword evidence="4" id="KW-1185">Reference proteome</keyword>
<dbReference type="GO" id="GO:0016491">
    <property type="term" value="F:oxidoreductase activity"/>
    <property type="evidence" value="ECO:0007669"/>
    <property type="project" value="UniProtKB-KW"/>
</dbReference>
<dbReference type="Gene3D" id="3.50.50.60">
    <property type="entry name" value="FAD/NAD(P)-binding domain"/>
    <property type="match status" value="2"/>
</dbReference>
<dbReference type="EMBL" id="LPUX01000062">
    <property type="protein sequence ID" value="OAP37729.1"/>
    <property type="molecule type" value="Genomic_DNA"/>
</dbReference>
<feature type="domain" description="FAD dependent oxidoreductase" evidence="2">
    <location>
        <begin position="4"/>
        <end position="393"/>
    </location>
</feature>
<evidence type="ECO:0000313" key="4">
    <source>
        <dbReference type="Proteomes" id="UP000094025"/>
    </source>
</evidence>
<dbReference type="InterPro" id="IPR006076">
    <property type="entry name" value="FAD-dep_OxRdtase"/>
</dbReference>
<dbReference type="Proteomes" id="UP000094025">
    <property type="component" value="Unassembled WGS sequence"/>
</dbReference>
<dbReference type="Pfam" id="PF01266">
    <property type="entry name" value="DAO"/>
    <property type="match status" value="1"/>
</dbReference>
<proteinExistence type="predicted"/>
<dbReference type="SUPFAM" id="SSF54373">
    <property type="entry name" value="FAD-linked reductases, C-terminal domain"/>
    <property type="match status" value="1"/>
</dbReference>
<dbReference type="OrthoDB" id="9805337at2"/>
<dbReference type="PANTHER" id="PTHR13847:SF289">
    <property type="entry name" value="GLYCINE OXIDASE"/>
    <property type="match status" value="1"/>
</dbReference>
<gene>
    <name evidence="3" type="ORF">AU381_13195</name>
</gene>
<name>A0A178XR35_9HYPH</name>
<accession>A0A178XR35</accession>
<comment type="caution">
    <text evidence="3">The sequence shown here is derived from an EMBL/GenBank/DDBJ whole genome shotgun (WGS) entry which is preliminary data.</text>
</comment>
<dbReference type="STRING" id="1472378.AU381_13195"/>
<dbReference type="AlphaFoldDB" id="A0A178XR35"/>
<dbReference type="SUPFAM" id="SSF51905">
    <property type="entry name" value="FAD/NAD(P)-binding domain"/>
    <property type="match status" value="1"/>
</dbReference>
<dbReference type="GO" id="GO:0005737">
    <property type="term" value="C:cytoplasm"/>
    <property type="evidence" value="ECO:0007669"/>
    <property type="project" value="TreeGrafter"/>
</dbReference>
<dbReference type="RefSeq" id="WP_064243270.1">
    <property type="nucleotide sequence ID" value="NZ_LPUX01000062.1"/>
</dbReference>
<sequence>MARIGIVGAGIIGCASAVHLVAEGHAVTVFEKDVDGLPASVGNAGILAVPEIDPVARPEMLFAAPKWLIDPLGPLTLRWQDLPALTPWLFRFLHAARPAQVGRSRQALLGLMRDALAAHEAMARLCGVSGHMRPTGALTIFDNEAALDAAFRHEQATARLLGFSVERLDTRAARDRVPALEGVFAGGVFSSGYQTFVDPLKLLRELQIHVRQCGTLVETGVEAVQPGAEGITVVADSGERHVFDKVLIAAGVWSRTLVRQLGLKVLLETERGYNTTFADPAVKLEMPIFFAEHGFVATPLANALRIGGAVELARPEAPPNYARAAAMRRKMRRYVPALPETGGKEWMGRRPSTPDSVPVISLHPSDPRIAMAFGHGHLGLTLSAITGAKVAALLSKRPSPDLEPFGIGRFQ</sequence>
<evidence type="ECO:0000313" key="3">
    <source>
        <dbReference type="EMBL" id="OAP37729.1"/>
    </source>
</evidence>
<keyword evidence="1" id="KW-0560">Oxidoreductase</keyword>
<evidence type="ECO:0000259" key="2">
    <source>
        <dbReference type="Pfam" id="PF01266"/>
    </source>
</evidence>